<dbReference type="InParanoid" id="J0CTP1"/>
<gene>
    <name evidence="1" type="ORF">AURDEDRAFT_177220</name>
</gene>
<evidence type="ECO:0000313" key="1">
    <source>
        <dbReference type="EMBL" id="EJD33696.1"/>
    </source>
</evidence>
<keyword evidence="2" id="KW-1185">Reference proteome</keyword>
<proteinExistence type="predicted"/>
<dbReference type="KEGG" id="adl:AURDEDRAFT_177220"/>
<dbReference type="Proteomes" id="UP000006514">
    <property type="component" value="Unassembled WGS sequence"/>
</dbReference>
<organism evidence="1 2">
    <name type="scientific">Auricularia subglabra (strain TFB-10046 / SS5)</name>
    <name type="common">White-rot fungus</name>
    <name type="synonym">Auricularia delicata (strain TFB10046)</name>
    <dbReference type="NCBI Taxonomy" id="717982"/>
    <lineage>
        <taxon>Eukaryota</taxon>
        <taxon>Fungi</taxon>
        <taxon>Dikarya</taxon>
        <taxon>Basidiomycota</taxon>
        <taxon>Agaricomycotina</taxon>
        <taxon>Agaricomycetes</taxon>
        <taxon>Auriculariales</taxon>
        <taxon>Auriculariaceae</taxon>
        <taxon>Auricularia</taxon>
    </lineage>
</organism>
<name>J0CTP1_AURST</name>
<dbReference type="AlphaFoldDB" id="J0CTP1"/>
<dbReference type="OrthoDB" id="72441at2759"/>
<protein>
    <submittedName>
        <fullName evidence="1">Uncharacterized protein</fullName>
    </submittedName>
</protein>
<sequence length="62" mass="6486">MLGVAAQRGGDVYEWATVYGDQRGAALLGVPYYAAASLLPFDPPAFAVLEQEQTADLKANGA</sequence>
<evidence type="ECO:0000313" key="2">
    <source>
        <dbReference type="Proteomes" id="UP000006514"/>
    </source>
</evidence>
<reference evidence="2" key="1">
    <citation type="journal article" date="2012" name="Science">
        <title>The Paleozoic origin of enzymatic lignin decomposition reconstructed from 31 fungal genomes.</title>
        <authorList>
            <person name="Floudas D."/>
            <person name="Binder M."/>
            <person name="Riley R."/>
            <person name="Barry K."/>
            <person name="Blanchette R.A."/>
            <person name="Henrissat B."/>
            <person name="Martinez A.T."/>
            <person name="Otillar R."/>
            <person name="Spatafora J.W."/>
            <person name="Yadav J.S."/>
            <person name="Aerts A."/>
            <person name="Benoit I."/>
            <person name="Boyd A."/>
            <person name="Carlson A."/>
            <person name="Copeland A."/>
            <person name="Coutinho P.M."/>
            <person name="de Vries R.P."/>
            <person name="Ferreira P."/>
            <person name="Findley K."/>
            <person name="Foster B."/>
            <person name="Gaskell J."/>
            <person name="Glotzer D."/>
            <person name="Gorecki P."/>
            <person name="Heitman J."/>
            <person name="Hesse C."/>
            <person name="Hori C."/>
            <person name="Igarashi K."/>
            <person name="Jurgens J.A."/>
            <person name="Kallen N."/>
            <person name="Kersten P."/>
            <person name="Kohler A."/>
            <person name="Kuees U."/>
            <person name="Kumar T.K.A."/>
            <person name="Kuo A."/>
            <person name="LaButti K."/>
            <person name="Larrondo L.F."/>
            <person name="Lindquist E."/>
            <person name="Ling A."/>
            <person name="Lombard V."/>
            <person name="Lucas S."/>
            <person name="Lundell T."/>
            <person name="Martin R."/>
            <person name="McLaughlin D.J."/>
            <person name="Morgenstern I."/>
            <person name="Morin E."/>
            <person name="Murat C."/>
            <person name="Nagy L.G."/>
            <person name="Nolan M."/>
            <person name="Ohm R.A."/>
            <person name="Patyshakuliyeva A."/>
            <person name="Rokas A."/>
            <person name="Ruiz-Duenas F.J."/>
            <person name="Sabat G."/>
            <person name="Salamov A."/>
            <person name="Samejima M."/>
            <person name="Schmutz J."/>
            <person name="Slot J.C."/>
            <person name="St John F."/>
            <person name="Stenlid J."/>
            <person name="Sun H."/>
            <person name="Sun S."/>
            <person name="Syed K."/>
            <person name="Tsang A."/>
            <person name="Wiebenga A."/>
            <person name="Young D."/>
            <person name="Pisabarro A."/>
            <person name="Eastwood D.C."/>
            <person name="Martin F."/>
            <person name="Cullen D."/>
            <person name="Grigoriev I.V."/>
            <person name="Hibbett D.S."/>
        </authorList>
    </citation>
    <scope>NUCLEOTIDE SEQUENCE [LARGE SCALE GENOMIC DNA]</scope>
    <source>
        <strain evidence="2">TFB10046</strain>
    </source>
</reference>
<accession>J0CTP1</accession>
<dbReference type="EMBL" id="JH688114">
    <property type="protein sequence ID" value="EJD33696.1"/>
    <property type="molecule type" value="Genomic_DNA"/>
</dbReference>